<evidence type="ECO:0000313" key="2">
    <source>
        <dbReference type="Proteomes" id="UP000028643"/>
    </source>
</evidence>
<dbReference type="EMBL" id="JPQT01000144">
    <property type="protein sequence ID" value="KFE45594.1"/>
    <property type="molecule type" value="Genomic_DNA"/>
</dbReference>
<reference evidence="1 2" key="1">
    <citation type="submission" date="2014-07" db="EMBL/GenBank/DDBJ databases">
        <title>Draft Genome Sequences of Environmental Pseudomonas syringae strains.</title>
        <authorList>
            <person name="Baltrus D.A."/>
            <person name="Berge O."/>
            <person name="Morris C."/>
        </authorList>
    </citation>
    <scope>NUCLEOTIDE SEQUENCE [LARGE SCALE GENOMIC DNA]</scope>
    <source>
        <strain evidence="1 2">CEB003</strain>
    </source>
</reference>
<protein>
    <submittedName>
        <fullName evidence="1">Uncharacterized protein</fullName>
    </submittedName>
</protein>
<dbReference type="AlphaFoldDB" id="A0A085UQY1"/>
<dbReference type="Proteomes" id="UP000028643">
    <property type="component" value="Unassembled WGS sequence"/>
</dbReference>
<organism evidence="1 2">
    <name type="scientific">Pseudomonas syringae</name>
    <dbReference type="NCBI Taxonomy" id="317"/>
    <lineage>
        <taxon>Bacteria</taxon>
        <taxon>Pseudomonadati</taxon>
        <taxon>Pseudomonadota</taxon>
        <taxon>Gammaproteobacteria</taxon>
        <taxon>Pseudomonadales</taxon>
        <taxon>Pseudomonadaceae</taxon>
        <taxon>Pseudomonas</taxon>
    </lineage>
</organism>
<proteinExistence type="predicted"/>
<sequence length="667" mass="71436">MNSFEKIKDGIERRRAYLRSKVAAVHAPDASQDPKLDPVIVEVLPGLPQGLLHVSKLGADLDVKIPYWNFLIPANFYADVTMRIKDASGNVVFSDKKRNNGPLVSGDFPLAQNIAKDNIPHEGTYTIDYLVESNTGNNNDSWPFTITIDRTAPYYNVDPALAFPVALGVPATVITDATFGGGVTEFVCTLPEYTGRTGEDYIVVFWGPGLPENINDPDPAFGPVAVPADLKIPIPKTIIESRPNGPTFAVYFLTDKAGNVSSVSTPVQVDVQLGALPDDLKNPEVPLGPLVDLADAHLGVVLKIPAYTNPKGSTIQAVWGGTDLSPRDPGSDPVDVYIPVPWSVLKAEYTGGPGEQPVQASYQVKRGSLLFPDTPLVVDVTVDFSVIGPPNPDEPDPVNPNLPEVHLTGADGGVDKLTPADRGKDVPATVELYDPVQAGQILQLFWGTQVTPVDEFTVVGESAGDTISFTIPWTDIEAQGNNSALPMYYTINSAAGNNPQHSKNTPVDVAVLVVGFDPVSFPDLYEDAGGNKFLSCASLYSEDYNDPLAKFGFRVRVPGDTDLKVGDTLVAVWQGYEFDETTEIPTTRFTHDHGALSAEEVANGFTFLVEPYASHILPIGQGYADVTYVVTPAGGGTPIPADPLPAKQYVDLVRPGGITCEVPPPKP</sequence>
<name>A0A085UQY1_PSESX</name>
<dbReference type="RefSeq" id="WP_047579049.1">
    <property type="nucleotide sequence ID" value="NZ_JPQT01000144.1"/>
</dbReference>
<accession>A0A085UQY1</accession>
<dbReference type="PATRIC" id="fig|317.174.peg.5518"/>
<evidence type="ECO:0000313" key="1">
    <source>
        <dbReference type="EMBL" id="KFE45594.1"/>
    </source>
</evidence>
<gene>
    <name evidence="1" type="ORF">IV02_27020</name>
</gene>
<comment type="caution">
    <text evidence="1">The sequence shown here is derived from an EMBL/GenBank/DDBJ whole genome shotgun (WGS) entry which is preliminary data.</text>
</comment>